<dbReference type="InterPro" id="IPR011009">
    <property type="entry name" value="Kinase-like_dom_sf"/>
</dbReference>
<dbReference type="PANTHER" id="PTHR24345">
    <property type="entry name" value="SERINE/THREONINE-PROTEIN KINASE PLK"/>
    <property type="match status" value="1"/>
</dbReference>
<dbReference type="OrthoDB" id="1766482at2"/>
<accession>A0A1M6RLT5</accession>
<dbReference type="Gene3D" id="1.10.510.10">
    <property type="entry name" value="Transferase(Phosphotransferase) domain 1"/>
    <property type="match status" value="1"/>
</dbReference>
<dbReference type="SUPFAM" id="SSF56112">
    <property type="entry name" value="Protein kinase-like (PK-like)"/>
    <property type="match status" value="1"/>
</dbReference>
<dbReference type="CDD" id="cd14014">
    <property type="entry name" value="STKc_PknB_like"/>
    <property type="match status" value="1"/>
</dbReference>
<gene>
    <name evidence="8" type="ORF">SAMN05444391_0700</name>
</gene>
<dbReference type="EMBL" id="LT670846">
    <property type="protein sequence ID" value="SHK33415.1"/>
    <property type="molecule type" value="Genomic_DNA"/>
</dbReference>
<dbReference type="PROSITE" id="PS00107">
    <property type="entry name" value="PROTEIN_KINASE_ATP"/>
    <property type="match status" value="1"/>
</dbReference>
<dbReference type="Pfam" id="PF00069">
    <property type="entry name" value="Pkinase"/>
    <property type="match status" value="1"/>
</dbReference>
<dbReference type="PANTHER" id="PTHR24345:SF91">
    <property type="entry name" value="SERINE_THREONINE-PROTEIN KINASE PLK4"/>
    <property type="match status" value="1"/>
</dbReference>
<dbReference type="PROSITE" id="PS50011">
    <property type="entry name" value="PROTEIN_KINASE_DOM"/>
    <property type="match status" value="1"/>
</dbReference>
<protein>
    <recommendedName>
        <fullName evidence="7">Protein kinase domain-containing protein</fullName>
    </recommendedName>
</protein>
<name>A0A1M6RLT5_9AQUI</name>
<evidence type="ECO:0000259" key="7">
    <source>
        <dbReference type="PROSITE" id="PS50011"/>
    </source>
</evidence>
<dbReference type="AlphaFoldDB" id="A0A1M6RLT5"/>
<evidence type="ECO:0000313" key="8">
    <source>
        <dbReference type="EMBL" id="SHK33415.1"/>
    </source>
</evidence>
<keyword evidence="9" id="KW-1185">Reference proteome</keyword>
<evidence type="ECO:0000256" key="5">
    <source>
        <dbReference type="ARBA" id="ARBA00022840"/>
    </source>
</evidence>
<dbReference type="GO" id="GO:0004674">
    <property type="term" value="F:protein serine/threonine kinase activity"/>
    <property type="evidence" value="ECO:0007669"/>
    <property type="project" value="UniProtKB-KW"/>
</dbReference>
<evidence type="ECO:0000313" key="9">
    <source>
        <dbReference type="Proteomes" id="UP000189810"/>
    </source>
</evidence>
<evidence type="ECO:0000256" key="6">
    <source>
        <dbReference type="PROSITE-ProRule" id="PRU10141"/>
    </source>
</evidence>
<feature type="binding site" evidence="6">
    <location>
        <position position="46"/>
    </location>
    <ligand>
        <name>ATP</name>
        <dbReference type="ChEBI" id="CHEBI:30616"/>
    </ligand>
</feature>
<feature type="domain" description="Protein kinase" evidence="7">
    <location>
        <begin position="14"/>
        <end position="265"/>
    </location>
</feature>
<dbReference type="InterPro" id="IPR017441">
    <property type="entry name" value="Protein_kinase_ATP_BS"/>
</dbReference>
<keyword evidence="4" id="KW-0418">Kinase</keyword>
<dbReference type="RefSeq" id="WP_079653848.1">
    <property type="nucleotide sequence ID" value="NZ_LT670846.1"/>
</dbReference>
<evidence type="ECO:0000256" key="2">
    <source>
        <dbReference type="ARBA" id="ARBA00022679"/>
    </source>
</evidence>
<dbReference type="Proteomes" id="UP000189810">
    <property type="component" value="Chromosome I"/>
</dbReference>
<keyword evidence="3 6" id="KW-0547">Nucleotide-binding</keyword>
<keyword evidence="5 6" id="KW-0067">ATP-binding</keyword>
<organism evidence="8 9">
    <name type="scientific">Thermocrinis minervae</name>
    <dbReference type="NCBI Taxonomy" id="381751"/>
    <lineage>
        <taxon>Bacteria</taxon>
        <taxon>Pseudomonadati</taxon>
        <taxon>Aquificota</taxon>
        <taxon>Aquificia</taxon>
        <taxon>Aquificales</taxon>
        <taxon>Aquificaceae</taxon>
        <taxon>Thermocrinis</taxon>
    </lineage>
</organism>
<dbReference type="STRING" id="381751.SAMN05444391_0700"/>
<dbReference type="InterPro" id="IPR000719">
    <property type="entry name" value="Prot_kinase_dom"/>
</dbReference>
<sequence length="270" mass="30984">MREISEGSILFETYKVLSFLGEGIFGKVYKVLVLKGRYKGKVLAMKIAKDPNTVHYLMKEAQTLLLFNHPHIVSLISYIHKKDTHELFVLYELMDTDLKTHVLSRGTLSEEEALRVLFHVSQGLDYIHRRGYIHGDIKPENIFGKKVLRDVLWKLGDFSLVRIRGSGALVDVKGTVGYIAPEVFKGEVHRSSDVYSLGCVLYFMLTGRHPFYSENPSESLKKNKEGLLTFPEGLSPQMEHLLERMLSKDHTRRFKNAGELLDYLIKNRLS</sequence>
<dbReference type="SMART" id="SM00220">
    <property type="entry name" value="S_TKc"/>
    <property type="match status" value="1"/>
</dbReference>
<evidence type="ECO:0000256" key="4">
    <source>
        <dbReference type="ARBA" id="ARBA00022777"/>
    </source>
</evidence>
<keyword evidence="1" id="KW-0723">Serine/threonine-protein kinase</keyword>
<dbReference type="GO" id="GO:0005524">
    <property type="term" value="F:ATP binding"/>
    <property type="evidence" value="ECO:0007669"/>
    <property type="project" value="UniProtKB-UniRule"/>
</dbReference>
<evidence type="ECO:0000256" key="1">
    <source>
        <dbReference type="ARBA" id="ARBA00022527"/>
    </source>
</evidence>
<reference evidence="8 9" key="1">
    <citation type="submission" date="2016-11" db="EMBL/GenBank/DDBJ databases">
        <authorList>
            <person name="Jaros S."/>
            <person name="Januszkiewicz K."/>
            <person name="Wedrychowicz H."/>
        </authorList>
    </citation>
    <scope>NUCLEOTIDE SEQUENCE [LARGE SCALE GENOMIC DNA]</scope>
    <source>
        <strain evidence="8 9">DSM 19557</strain>
    </source>
</reference>
<evidence type="ECO:0000256" key="3">
    <source>
        <dbReference type="ARBA" id="ARBA00022741"/>
    </source>
</evidence>
<keyword evidence="2" id="KW-0808">Transferase</keyword>
<proteinExistence type="predicted"/>